<gene>
    <name evidence="2" type="primary">POLY</name>
</gene>
<reference evidence="2" key="1">
    <citation type="submission" date="2013-07" db="EMBL/GenBank/DDBJ databases">
        <authorList>
            <person name="Geib S."/>
        </authorList>
    </citation>
    <scope>NUCLEOTIDE SEQUENCE</scope>
</reference>
<dbReference type="AlphaFoldDB" id="W8ABV3"/>
<dbReference type="InterPro" id="IPR041588">
    <property type="entry name" value="Integrase_H2C2"/>
</dbReference>
<dbReference type="Pfam" id="PF17921">
    <property type="entry name" value="Integrase_H2C2"/>
    <property type="match status" value="1"/>
</dbReference>
<organism evidence="2">
    <name type="scientific">Ceratitis capitata</name>
    <name type="common">Mediterranean fruit fly</name>
    <name type="synonym">Tephritis capitata</name>
    <dbReference type="NCBI Taxonomy" id="7213"/>
    <lineage>
        <taxon>Eukaryota</taxon>
        <taxon>Metazoa</taxon>
        <taxon>Ecdysozoa</taxon>
        <taxon>Arthropoda</taxon>
        <taxon>Hexapoda</taxon>
        <taxon>Insecta</taxon>
        <taxon>Pterygota</taxon>
        <taxon>Neoptera</taxon>
        <taxon>Endopterygota</taxon>
        <taxon>Diptera</taxon>
        <taxon>Brachycera</taxon>
        <taxon>Muscomorpha</taxon>
        <taxon>Tephritoidea</taxon>
        <taxon>Tephritidae</taxon>
        <taxon>Ceratitis</taxon>
        <taxon>Ceratitis</taxon>
    </lineage>
</organism>
<accession>W8ABV3</accession>
<evidence type="ECO:0000259" key="1">
    <source>
        <dbReference type="Pfam" id="PF17921"/>
    </source>
</evidence>
<feature type="non-terminal residue" evidence="2">
    <location>
        <position position="1"/>
    </location>
</feature>
<sequence length="163" mass="19661">KGKDIFETSIFKNRRIFIYENMINENFGEILKNLNLKNFTVYCPNEEKYIQFQRHFIKEFGNSNIKALKSNILLDDIEDEEKAFEIIEKEHLRLNHRGIDENFKELKDKIYIPKLKQLITRFINNCEICQSAKHDRHEEKIKFEKTEIPNKTKIETVKLLLKL</sequence>
<feature type="domain" description="Integrase zinc-binding" evidence="1">
    <location>
        <begin position="80"/>
        <end position="134"/>
    </location>
</feature>
<dbReference type="EMBL" id="GAMC01021175">
    <property type="protein sequence ID" value="JAB85380.1"/>
    <property type="molecule type" value="mRNA"/>
</dbReference>
<protein>
    <submittedName>
        <fullName evidence="2">Retrovirus-related Pol polyprotein from transposon gypsy</fullName>
    </submittedName>
</protein>
<name>W8ABV3_CERCA</name>
<proteinExistence type="evidence at transcript level"/>
<evidence type="ECO:0000313" key="2">
    <source>
        <dbReference type="EMBL" id="JAB85380.1"/>
    </source>
</evidence>
<dbReference type="Gene3D" id="1.10.340.70">
    <property type="match status" value="1"/>
</dbReference>
<reference evidence="2" key="2">
    <citation type="journal article" date="2014" name="BMC Genomics">
        <title>A genomic perspective to assessing quality of mass-reared SIT flies used in Mediterranean fruit fly (Ceratitis capitata) eradication in California.</title>
        <authorList>
            <person name="Calla B."/>
            <person name="Hall B."/>
            <person name="Hou S."/>
            <person name="Geib S.M."/>
        </authorList>
    </citation>
    <scope>NUCLEOTIDE SEQUENCE</scope>
</reference>